<reference evidence="1 2" key="1">
    <citation type="submission" date="2018-04" db="EMBL/GenBank/DDBJ databases">
        <title>Complete genome sequence of an novle T7-like phage PFP1 for Pseudomonas fluorescens.</title>
        <authorList>
            <person name="Li M."/>
            <person name="Zhao Q."/>
        </authorList>
    </citation>
    <scope>NUCLEOTIDE SEQUENCE [LARGE SCALE GENOMIC DNA]</scope>
</reference>
<evidence type="ECO:0000313" key="2">
    <source>
        <dbReference type="Proteomes" id="UP000250566"/>
    </source>
</evidence>
<protein>
    <submittedName>
        <fullName evidence="1">Uncharacterized protein</fullName>
    </submittedName>
</protein>
<dbReference type="Proteomes" id="UP000250566">
    <property type="component" value="Segment"/>
</dbReference>
<sequence>MNDMTRKAAKPGLYDTQLRSAKAFRNVVNLKKRGDRDDLMVSLADAQHGRMRYTTKGDFTNCFRRGI</sequence>
<accession>A0A2Z4QJ73</accession>
<name>A0A2Z4QJ73_9CAUD</name>
<organism evidence="1 2">
    <name type="scientific">Pseudomonas phage PFP1</name>
    <dbReference type="NCBI Taxonomy" id="2201462"/>
    <lineage>
        <taxon>Viruses</taxon>
        <taxon>Duplodnaviria</taxon>
        <taxon>Heunggongvirae</taxon>
        <taxon>Uroviricota</taxon>
        <taxon>Caudoviricetes</taxon>
        <taxon>Autographivirales</taxon>
        <taxon>Autotranscriptaviridae</taxon>
        <taxon>Studiervirinae</taxon>
        <taxon>Pfluvirus</taxon>
        <taxon>Pfluvirus PFP1</taxon>
        <taxon>Pifdecavirus PFP1</taxon>
    </lineage>
</organism>
<dbReference type="EMBL" id="MH268168">
    <property type="protein sequence ID" value="AWY10456.1"/>
    <property type="molecule type" value="Genomic_DNA"/>
</dbReference>
<evidence type="ECO:0000313" key="1">
    <source>
        <dbReference type="EMBL" id="AWY10456.1"/>
    </source>
</evidence>
<keyword evidence="2" id="KW-1185">Reference proteome</keyword>
<proteinExistence type="predicted"/>
<gene>
    <name evidence="1" type="ORF">PFP1_06</name>
</gene>